<organism evidence="1">
    <name type="scientific">Rhizophora mucronata</name>
    <name type="common">Asiatic mangrove</name>
    <dbReference type="NCBI Taxonomy" id="61149"/>
    <lineage>
        <taxon>Eukaryota</taxon>
        <taxon>Viridiplantae</taxon>
        <taxon>Streptophyta</taxon>
        <taxon>Embryophyta</taxon>
        <taxon>Tracheophyta</taxon>
        <taxon>Spermatophyta</taxon>
        <taxon>Magnoliopsida</taxon>
        <taxon>eudicotyledons</taxon>
        <taxon>Gunneridae</taxon>
        <taxon>Pentapetalae</taxon>
        <taxon>rosids</taxon>
        <taxon>fabids</taxon>
        <taxon>Malpighiales</taxon>
        <taxon>Rhizophoraceae</taxon>
        <taxon>Rhizophora</taxon>
    </lineage>
</organism>
<evidence type="ECO:0000313" key="1">
    <source>
        <dbReference type="EMBL" id="MBX38324.1"/>
    </source>
</evidence>
<dbReference type="AlphaFoldDB" id="A0A2P2N762"/>
<proteinExistence type="predicted"/>
<reference evidence="1" key="1">
    <citation type="submission" date="2018-02" db="EMBL/GenBank/DDBJ databases">
        <title>Rhizophora mucronata_Transcriptome.</title>
        <authorList>
            <person name="Meera S.P."/>
            <person name="Sreeshan A."/>
            <person name="Augustine A."/>
        </authorList>
    </citation>
    <scope>NUCLEOTIDE SEQUENCE</scope>
    <source>
        <tissue evidence="1">Leaf</tissue>
    </source>
</reference>
<accession>A0A2P2N762</accession>
<sequence length="32" mass="3757">MEVVAEELFHQKLSLFEDVLLLFLYESARSSI</sequence>
<protein>
    <submittedName>
        <fullName evidence="1">Uncharacterized protein</fullName>
    </submittedName>
</protein>
<name>A0A2P2N762_RHIMU</name>
<dbReference type="EMBL" id="GGEC01057840">
    <property type="protein sequence ID" value="MBX38324.1"/>
    <property type="molecule type" value="Transcribed_RNA"/>
</dbReference>